<evidence type="ECO:0000259" key="10">
    <source>
        <dbReference type="PROSITE" id="PS51916"/>
    </source>
</evidence>
<feature type="non-terminal residue" evidence="11">
    <location>
        <position position="1049"/>
    </location>
</feature>
<feature type="compositionally biased region" description="Polar residues" evidence="9">
    <location>
        <begin position="657"/>
        <end position="667"/>
    </location>
</feature>
<dbReference type="InterPro" id="IPR024811">
    <property type="entry name" value="ASX/ASX-like"/>
</dbReference>
<feature type="compositionally biased region" description="Polar residues" evidence="9">
    <location>
        <begin position="707"/>
        <end position="725"/>
    </location>
</feature>
<dbReference type="GO" id="GO:0009887">
    <property type="term" value="P:animal organ morphogenesis"/>
    <property type="evidence" value="ECO:0007669"/>
    <property type="project" value="TreeGrafter"/>
</dbReference>
<feature type="compositionally biased region" description="Low complexity" evidence="9">
    <location>
        <begin position="164"/>
        <end position="183"/>
    </location>
</feature>
<dbReference type="PANTHER" id="PTHR13578">
    <property type="entry name" value="ADDITIONAL SEX COMBS LIKE PROTEIN ASXL"/>
    <property type="match status" value="1"/>
</dbReference>
<keyword evidence="8" id="KW-0175">Coiled coil</keyword>
<dbReference type="EMBL" id="CAXKWB010053577">
    <property type="protein sequence ID" value="CAL4174480.1"/>
    <property type="molecule type" value="Genomic_DNA"/>
</dbReference>
<keyword evidence="12" id="KW-1185">Reference proteome</keyword>
<name>A0AAV2SBA1_MEGNR</name>
<feature type="compositionally biased region" description="Polar residues" evidence="9">
    <location>
        <begin position="800"/>
        <end position="810"/>
    </location>
</feature>
<feature type="region of interest" description="Disordered" evidence="9">
    <location>
        <begin position="533"/>
        <end position="555"/>
    </location>
</feature>
<dbReference type="GO" id="GO:0003682">
    <property type="term" value="F:chromatin binding"/>
    <property type="evidence" value="ECO:0007669"/>
    <property type="project" value="TreeGrafter"/>
</dbReference>
<evidence type="ECO:0000313" key="12">
    <source>
        <dbReference type="Proteomes" id="UP001497623"/>
    </source>
</evidence>
<dbReference type="PROSITE" id="PS51916">
    <property type="entry name" value="DEUBAD"/>
    <property type="match status" value="1"/>
</dbReference>
<comment type="subcellular location">
    <subcellularLocation>
        <location evidence="1">Nucleus</location>
    </subcellularLocation>
</comment>
<feature type="region of interest" description="Disordered" evidence="9">
    <location>
        <begin position="707"/>
        <end position="810"/>
    </location>
</feature>
<dbReference type="Pfam" id="PF13919">
    <property type="entry name" value="ASXH"/>
    <property type="match status" value="1"/>
</dbReference>
<feature type="domain" description="DEUBAD" evidence="10">
    <location>
        <begin position="45"/>
        <end position="156"/>
    </location>
</feature>
<feature type="region of interest" description="Disordered" evidence="9">
    <location>
        <begin position="161"/>
        <end position="195"/>
    </location>
</feature>
<evidence type="ECO:0000256" key="8">
    <source>
        <dbReference type="SAM" id="Coils"/>
    </source>
</evidence>
<reference evidence="11 12" key="1">
    <citation type="submission" date="2024-05" db="EMBL/GenBank/DDBJ databases">
        <authorList>
            <person name="Wallberg A."/>
        </authorList>
    </citation>
    <scope>NUCLEOTIDE SEQUENCE [LARGE SCALE GENOMIC DNA]</scope>
</reference>
<protein>
    <recommendedName>
        <fullName evidence="10">DEUBAD domain-containing protein</fullName>
    </recommendedName>
</protein>
<keyword evidence="2" id="KW-0479">Metal-binding</keyword>
<keyword evidence="6" id="KW-0804">Transcription</keyword>
<evidence type="ECO:0000256" key="7">
    <source>
        <dbReference type="ARBA" id="ARBA00023242"/>
    </source>
</evidence>
<feature type="compositionally biased region" description="Low complexity" evidence="9">
    <location>
        <begin position="726"/>
        <end position="737"/>
    </location>
</feature>
<sequence>MAIFKKFVAHISVSNKIIKSQRKLSASAQLAQISECEGSIDLETPDSILTGLNLRLILNKHTFNTLPPAYQHKLIQHLPAVDQTTPPPDGTLKLSPGGLNNEFFGRACESWRVRLGEGEFIHDNQVKLKAEAEKERTKLDPWKVAHFEPLWGVKHVPYEVDDGSSSISSPSPSSSTAASSLSPRDPAINTTTSTTATTTFTDAHLAQLTKVVEHIANRKERRAERRAARRALREKEKKLSEKSENFDFSSLISANIEAINVARNVESFEAKNPVLTHQSQSEEAVCFNQGLKRKEFVTQPTSVISKKLCISTSEGQNLISVIPPRKIVGSVRSPAPVTTSCTVLRHGPISFIPPISTVVQGMRPTGGKPGQVVVVTTNSSNSNRMSPGLGCTSPGLRVSSPSPVGSPLSNSARLSPVVQVLSPSMVTPSSSPGPPQCRTVVLNNQGQPLEVNVSTAPQPKTIIQTSGINTFNNQSQLPQKLNKVPGILTAQGASSRRKASPGMVNLTRSYEIVQAVIANSPNRDQLQAQLKPHPLQDENNKNPGSSSSNNVVSGSMVNSGARQVFLQTLPGGQPQTITLLKTSTGPPGTTGPRAQLVTTRPPQLIATRPLLHQVALPVSSSGGSSSASALVSQPNTGAGANGAVMLRQVITPQPTTISSATLQQSREGSMAPPVGTSRPITILRTSTGGKPIILSGLQVFRFGTSASSVPQVNGESTSSAGGENQSAHPPRAASAPPTKSGVMVALSPRPSSVGPRIVVQTSTSGVPQGTQNTFYSPQGSPTSILSPSGQHFLSEGDLSSGVNSSDNSQTSITTQCDAATSSLANTRAEAMQTPDNVMDVPTEAVMMSPESDITQEYNGDQNPDGTENKVDCEVSIPVTNAVTDTVAVSSENHNQMPNISQQSQAQQVQEFLQEQGERDYKFPEMDQQTIKEEQKIKIENQQPDQIMEQKAHLQIGQQSNSQIHQENANHIELEPTKTEGFNIKPAEESKCESTQQIDPQQQMEQHQIQLMQQKFQQQQFQQQRLQMQQQMQQQQMQHQHLQQQQMQQT</sequence>
<feature type="compositionally biased region" description="Low complexity" evidence="9">
    <location>
        <begin position="995"/>
        <end position="1049"/>
    </location>
</feature>
<dbReference type="Proteomes" id="UP001497623">
    <property type="component" value="Unassembled WGS sequence"/>
</dbReference>
<gene>
    <name evidence="11" type="ORF">MNOR_LOCUS34531</name>
</gene>
<dbReference type="InterPro" id="IPR028020">
    <property type="entry name" value="ASX_DEUBAD_dom"/>
</dbReference>
<evidence type="ECO:0000256" key="9">
    <source>
        <dbReference type="SAM" id="MobiDB-lite"/>
    </source>
</evidence>
<dbReference type="AlphaFoldDB" id="A0AAV2SBA1"/>
<keyword evidence="5" id="KW-0805">Transcription regulation</keyword>
<keyword evidence="7" id="KW-0539">Nucleus</keyword>
<keyword evidence="3" id="KW-0863">Zinc-finger</keyword>
<organism evidence="11 12">
    <name type="scientific">Meganyctiphanes norvegica</name>
    <name type="common">Northern krill</name>
    <name type="synonym">Thysanopoda norvegica</name>
    <dbReference type="NCBI Taxonomy" id="48144"/>
    <lineage>
        <taxon>Eukaryota</taxon>
        <taxon>Metazoa</taxon>
        <taxon>Ecdysozoa</taxon>
        <taxon>Arthropoda</taxon>
        <taxon>Crustacea</taxon>
        <taxon>Multicrustacea</taxon>
        <taxon>Malacostraca</taxon>
        <taxon>Eumalacostraca</taxon>
        <taxon>Eucarida</taxon>
        <taxon>Euphausiacea</taxon>
        <taxon>Euphausiidae</taxon>
        <taxon>Meganyctiphanes</taxon>
    </lineage>
</organism>
<accession>A0AAV2SBA1</accession>
<dbReference type="GO" id="GO:0035517">
    <property type="term" value="C:PR-DUB complex"/>
    <property type="evidence" value="ECO:0007669"/>
    <property type="project" value="TreeGrafter"/>
</dbReference>
<keyword evidence="4" id="KW-0862">Zinc</keyword>
<dbReference type="GO" id="GO:0008270">
    <property type="term" value="F:zinc ion binding"/>
    <property type="evidence" value="ECO:0007669"/>
    <property type="project" value="UniProtKB-KW"/>
</dbReference>
<feature type="region of interest" description="Disordered" evidence="9">
    <location>
        <begin position="657"/>
        <end position="683"/>
    </location>
</feature>
<evidence type="ECO:0000256" key="6">
    <source>
        <dbReference type="ARBA" id="ARBA00023163"/>
    </source>
</evidence>
<feature type="compositionally biased region" description="Polar residues" evidence="9">
    <location>
        <begin position="759"/>
        <end position="791"/>
    </location>
</feature>
<dbReference type="PANTHER" id="PTHR13578:SF20">
    <property type="entry name" value="POLYCOMB PROTEIN ASX"/>
    <property type="match status" value="1"/>
</dbReference>
<proteinExistence type="predicted"/>
<evidence type="ECO:0000256" key="3">
    <source>
        <dbReference type="ARBA" id="ARBA00022771"/>
    </source>
</evidence>
<feature type="region of interest" description="Disordered" evidence="9">
    <location>
        <begin position="986"/>
        <end position="1049"/>
    </location>
</feature>
<dbReference type="InterPro" id="IPR044867">
    <property type="entry name" value="DEUBAD_dom"/>
</dbReference>
<evidence type="ECO:0000256" key="4">
    <source>
        <dbReference type="ARBA" id="ARBA00022833"/>
    </source>
</evidence>
<evidence type="ECO:0000256" key="5">
    <source>
        <dbReference type="ARBA" id="ARBA00023015"/>
    </source>
</evidence>
<evidence type="ECO:0000256" key="2">
    <source>
        <dbReference type="ARBA" id="ARBA00022723"/>
    </source>
</evidence>
<evidence type="ECO:0000256" key="1">
    <source>
        <dbReference type="ARBA" id="ARBA00004123"/>
    </source>
</evidence>
<feature type="coiled-coil region" evidence="8">
    <location>
        <begin position="218"/>
        <end position="245"/>
    </location>
</feature>
<evidence type="ECO:0000313" key="11">
    <source>
        <dbReference type="EMBL" id="CAL4174480.1"/>
    </source>
</evidence>
<feature type="compositionally biased region" description="Low complexity" evidence="9">
    <location>
        <begin position="541"/>
        <end position="555"/>
    </location>
</feature>
<comment type="caution">
    <text evidence="11">The sequence shown here is derived from an EMBL/GenBank/DDBJ whole genome shotgun (WGS) entry which is preliminary data.</text>
</comment>
<dbReference type="GO" id="GO:0045944">
    <property type="term" value="P:positive regulation of transcription by RNA polymerase II"/>
    <property type="evidence" value="ECO:0007669"/>
    <property type="project" value="TreeGrafter"/>
</dbReference>